<feature type="domain" description="SLC26A/SulP transporter" evidence="6">
    <location>
        <begin position="48"/>
        <end position="158"/>
    </location>
</feature>
<evidence type="ECO:0000256" key="2">
    <source>
        <dbReference type="ARBA" id="ARBA00022692"/>
    </source>
</evidence>
<dbReference type="GO" id="GO:0055085">
    <property type="term" value="P:transmembrane transport"/>
    <property type="evidence" value="ECO:0007669"/>
    <property type="project" value="InterPro"/>
</dbReference>
<dbReference type="Pfam" id="PF00916">
    <property type="entry name" value="Sulfate_transp"/>
    <property type="match status" value="1"/>
</dbReference>
<dbReference type="PANTHER" id="PTHR11814">
    <property type="entry name" value="SULFATE TRANSPORTER"/>
    <property type="match status" value="1"/>
</dbReference>
<gene>
    <name evidence="8" type="primary">SLC26A7</name>
</gene>
<accession>A0A6I9XNP3</accession>
<name>A0A6I9XNP3_9SAUR</name>
<dbReference type="AlphaFoldDB" id="A0A6I9XNP3"/>
<evidence type="ECO:0000313" key="8">
    <source>
        <dbReference type="RefSeq" id="XP_013917589.1"/>
    </source>
</evidence>
<keyword evidence="4 5" id="KW-0472">Membrane</keyword>
<comment type="subcellular location">
    <subcellularLocation>
        <location evidence="1">Membrane</location>
        <topology evidence="1">Multi-pass membrane protein</topology>
    </subcellularLocation>
</comment>
<reference evidence="8" key="1">
    <citation type="submission" date="2025-08" db="UniProtKB">
        <authorList>
            <consortium name="RefSeq"/>
        </authorList>
    </citation>
    <scope>IDENTIFICATION</scope>
    <source>
        <tissue evidence="8">Skeletal muscle</tissue>
    </source>
</reference>
<dbReference type="InterPro" id="IPR011547">
    <property type="entry name" value="SLC26A/SulP_dom"/>
</dbReference>
<keyword evidence="3 5" id="KW-1133">Transmembrane helix</keyword>
<dbReference type="Proteomes" id="UP000504617">
    <property type="component" value="Unplaced"/>
</dbReference>
<evidence type="ECO:0000256" key="1">
    <source>
        <dbReference type="ARBA" id="ARBA00004141"/>
    </source>
</evidence>
<evidence type="ECO:0000259" key="6">
    <source>
        <dbReference type="Pfam" id="PF00916"/>
    </source>
</evidence>
<dbReference type="RefSeq" id="XP_013917589.1">
    <property type="nucleotide sequence ID" value="XM_014062114.1"/>
</dbReference>
<dbReference type="CTD" id="115111"/>
<sequence>MTEAKRKQENAIWRKIHAFRYKNLKLWCVNRLPLLEWAPHYCWKMDLLPDIVSGMMLAVQQVTQGLAFAILSSVHPVFGLYGSFFPAIIYAIFGMGRHVAPGTFALTSLISANAVERLVPPISNFTSDNTSEVLGLSEFEMQRIGVAAAVSLLGGLIQ</sequence>
<dbReference type="GO" id="GO:0016020">
    <property type="term" value="C:membrane"/>
    <property type="evidence" value="ECO:0007669"/>
    <property type="project" value="UniProtKB-SubCell"/>
</dbReference>
<protein>
    <submittedName>
        <fullName evidence="8">Anion exchange transporter</fullName>
    </submittedName>
</protein>
<feature type="transmembrane region" description="Helical" evidence="5">
    <location>
        <begin position="66"/>
        <end position="93"/>
    </location>
</feature>
<organism evidence="7 8">
    <name type="scientific">Thamnophis sirtalis</name>
    <dbReference type="NCBI Taxonomy" id="35019"/>
    <lineage>
        <taxon>Eukaryota</taxon>
        <taxon>Metazoa</taxon>
        <taxon>Chordata</taxon>
        <taxon>Craniata</taxon>
        <taxon>Vertebrata</taxon>
        <taxon>Euteleostomi</taxon>
        <taxon>Lepidosauria</taxon>
        <taxon>Squamata</taxon>
        <taxon>Bifurcata</taxon>
        <taxon>Unidentata</taxon>
        <taxon>Episquamata</taxon>
        <taxon>Toxicofera</taxon>
        <taxon>Serpentes</taxon>
        <taxon>Colubroidea</taxon>
        <taxon>Colubridae</taxon>
        <taxon>Natricinae</taxon>
        <taxon>Thamnophis</taxon>
    </lineage>
</organism>
<dbReference type="InterPro" id="IPR001902">
    <property type="entry name" value="SLC26A/SulP_fam"/>
</dbReference>
<dbReference type="GeneID" id="106545517"/>
<evidence type="ECO:0000256" key="3">
    <source>
        <dbReference type="ARBA" id="ARBA00022989"/>
    </source>
</evidence>
<evidence type="ECO:0000256" key="5">
    <source>
        <dbReference type="SAM" id="Phobius"/>
    </source>
</evidence>
<feature type="non-terminal residue" evidence="8">
    <location>
        <position position="158"/>
    </location>
</feature>
<keyword evidence="7" id="KW-1185">Reference proteome</keyword>
<keyword evidence="2 5" id="KW-0812">Transmembrane</keyword>
<dbReference type="OrthoDB" id="288203at2759"/>
<proteinExistence type="predicted"/>
<dbReference type="KEGG" id="tsr:106545517"/>
<evidence type="ECO:0000256" key="4">
    <source>
        <dbReference type="ARBA" id="ARBA00023136"/>
    </source>
</evidence>
<evidence type="ECO:0000313" key="7">
    <source>
        <dbReference type="Proteomes" id="UP000504617"/>
    </source>
</evidence>